<keyword evidence="6 19" id="KW-0547">Nucleotide-binding</keyword>
<evidence type="ECO:0000256" key="12">
    <source>
        <dbReference type="ARBA" id="ARBA00058382"/>
    </source>
</evidence>
<dbReference type="AlphaFoldDB" id="A0A1M6K1T1"/>
<dbReference type="FunFam" id="3.40.50.620:FF:000053">
    <property type="entry name" value="Probable tRNA sulfurtransferase"/>
    <property type="match status" value="1"/>
</dbReference>
<evidence type="ECO:0000256" key="19">
    <source>
        <dbReference type="HAMAP-Rule" id="MF_00021"/>
    </source>
</evidence>
<comment type="function">
    <text evidence="12 19">Catalyzes the ATP-dependent transfer of a sulfur to tRNA to produce 4-thiouridine in position 8 of tRNAs, which functions as a near-UV photosensor. Also catalyzes the transfer of sulfur to the sulfur carrier protein ThiS, forming ThiS-thiocarboxylate. This is a step in the synthesis of thiazole, in the thiamine biosynthesis pathway. The sulfur is donated as persulfide by IscS.</text>
</comment>
<evidence type="ECO:0000313" key="21">
    <source>
        <dbReference type="EMBL" id="SHJ52822.1"/>
    </source>
</evidence>
<dbReference type="Gene3D" id="3.30.2130.30">
    <property type="match status" value="1"/>
</dbReference>
<dbReference type="PANTHER" id="PTHR43209:SF1">
    <property type="entry name" value="TRNA SULFURTRANSFERASE"/>
    <property type="match status" value="1"/>
</dbReference>
<evidence type="ECO:0000256" key="11">
    <source>
        <dbReference type="ARBA" id="ARBA00052330"/>
    </source>
</evidence>
<dbReference type="CDD" id="cd11716">
    <property type="entry name" value="THUMP_ThiI"/>
    <property type="match status" value="1"/>
</dbReference>
<dbReference type="EMBL" id="FQZL01000024">
    <property type="protein sequence ID" value="SHJ52822.1"/>
    <property type="molecule type" value="Genomic_DNA"/>
</dbReference>
<dbReference type="InterPro" id="IPR054173">
    <property type="entry name" value="ThiI_fer"/>
</dbReference>
<dbReference type="SMART" id="SM00981">
    <property type="entry name" value="THUMP"/>
    <property type="match status" value="1"/>
</dbReference>
<dbReference type="GO" id="GO:0005829">
    <property type="term" value="C:cytosol"/>
    <property type="evidence" value="ECO:0007669"/>
    <property type="project" value="TreeGrafter"/>
</dbReference>
<dbReference type="GO" id="GO:0009228">
    <property type="term" value="P:thiamine biosynthetic process"/>
    <property type="evidence" value="ECO:0007669"/>
    <property type="project" value="UniProtKB-KW"/>
</dbReference>
<evidence type="ECO:0000256" key="10">
    <source>
        <dbReference type="ARBA" id="ARBA00050570"/>
    </source>
</evidence>
<dbReference type="SUPFAM" id="SSF143437">
    <property type="entry name" value="THUMP domain-like"/>
    <property type="match status" value="1"/>
</dbReference>
<keyword evidence="9 19" id="KW-0784">Thiamine biosynthesis</keyword>
<comment type="catalytic activity">
    <reaction evidence="11 19">
        <text>[ThiS sulfur-carrier protein]-C-terminal Gly-Gly-AMP + S-sulfanyl-L-cysteinyl-[cysteine desulfurase] + AH2 = [ThiS sulfur-carrier protein]-C-terminal-Gly-aminoethanethioate + L-cysteinyl-[cysteine desulfurase] + A + AMP + 2 H(+)</text>
        <dbReference type="Rhea" id="RHEA:43340"/>
        <dbReference type="Rhea" id="RHEA-COMP:12157"/>
        <dbReference type="Rhea" id="RHEA-COMP:12158"/>
        <dbReference type="Rhea" id="RHEA-COMP:12910"/>
        <dbReference type="Rhea" id="RHEA-COMP:19908"/>
        <dbReference type="ChEBI" id="CHEBI:13193"/>
        <dbReference type="ChEBI" id="CHEBI:15378"/>
        <dbReference type="ChEBI" id="CHEBI:17499"/>
        <dbReference type="ChEBI" id="CHEBI:29950"/>
        <dbReference type="ChEBI" id="CHEBI:61963"/>
        <dbReference type="ChEBI" id="CHEBI:90618"/>
        <dbReference type="ChEBI" id="CHEBI:232372"/>
        <dbReference type="ChEBI" id="CHEBI:456215"/>
    </reaction>
</comment>
<evidence type="ECO:0000256" key="17">
    <source>
        <dbReference type="ARBA" id="ARBA00077849"/>
    </source>
</evidence>
<name>A0A1M6K1T1_9FIRM</name>
<dbReference type="NCBIfam" id="TIGR00342">
    <property type="entry name" value="tRNA uracil 4-sulfurtransferase ThiI"/>
    <property type="match status" value="1"/>
</dbReference>
<dbReference type="Pfam" id="PF02926">
    <property type="entry name" value="THUMP"/>
    <property type="match status" value="1"/>
</dbReference>
<feature type="binding site" evidence="19">
    <location>
        <position position="285"/>
    </location>
    <ligand>
        <name>ATP</name>
        <dbReference type="ChEBI" id="CHEBI:30616"/>
    </ligand>
</feature>
<dbReference type="Gene3D" id="3.40.50.620">
    <property type="entry name" value="HUPs"/>
    <property type="match status" value="1"/>
</dbReference>
<dbReference type="InterPro" id="IPR049961">
    <property type="entry name" value="ThiI_N"/>
</dbReference>
<dbReference type="RefSeq" id="WP_073050166.1">
    <property type="nucleotide sequence ID" value="NZ_FQZL01000024.1"/>
</dbReference>
<dbReference type="GO" id="GO:0005524">
    <property type="term" value="F:ATP binding"/>
    <property type="evidence" value="ECO:0007669"/>
    <property type="project" value="UniProtKB-UniRule"/>
</dbReference>
<keyword evidence="3 19" id="KW-0963">Cytoplasm</keyword>
<evidence type="ECO:0000256" key="15">
    <source>
        <dbReference type="ARBA" id="ARBA00071867"/>
    </source>
</evidence>
<comment type="pathway">
    <text evidence="2 19">Cofactor biosynthesis; thiamine diphosphate biosynthesis.</text>
</comment>
<dbReference type="GO" id="GO:0000049">
    <property type="term" value="F:tRNA binding"/>
    <property type="evidence" value="ECO:0007669"/>
    <property type="project" value="UniProtKB-UniRule"/>
</dbReference>
<comment type="catalytic activity">
    <reaction evidence="10 19">
        <text>[ThiI sulfur-carrier protein]-S-sulfanyl-L-cysteine + a uridine in tRNA + 2 reduced [2Fe-2S]-[ferredoxin] + ATP + H(+) = [ThiI sulfur-carrier protein]-L-cysteine + a 4-thiouridine in tRNA + 2 oxidized [2Fe-2S]-[ferredoxin] + AMP + diphosphate</text>
        <dbReference type="Rhea" id="RHEA:24176"/>
        <dbReference type="Rhea" id="RHEA-COMP:10000"/>
        <dbReference type="Rhea" id="RHEA-COMP:10001"/>
        <dbReference type="Rhea" id="RHEA-COMP:13337"/>
        <dbReference type="Rhea" id="RHEA-COMP:13338"/>
        <dbReference type="Rhea" id="RHEA-COMP:13339"/>
        <dbReference type="Rhea" id="RHEA-COMP:13340"/>
        <dbReference type="ChEBI" id="CHEBI:15378"/>
        <dbReference type="ChEBI" id="CHEBI:29950"/>
        <dbReference type="ChEBI" id="CHEBI:30616"/>
        <dbReference type="ChEBI" id="CHEBI:33019"/>
        <dbReference type="ChEBI" id="CHEBI:33737"/>
        <dbReference type="ChEBI" id="CHEBI:33738"/>
        <dbReference type="ChEBI" id="CHEBI:61963"/>
        <dbReference type="ChEBI" id="CHEBI:65315"/>
        <dbReference type="ChEBI" id="CHEBI:136798"/>
        <dbReference type="ChEBI" id="CHEBI:456215"/>
        <dbReference type="EC" id="2.8.1.4"/>
    </reaction>
</comment>
<dbReference type="PANTHER" id="PTHR43209">
    <property type="entry name" value="TRNA SULFURTRANSFERASE"/>
    <property type="match status" value="1"/>
</dbReference>
<dbReference type="GO" id="GO:0052837">
    <property type="term" value="P:thiazole biosynthetic process"/>
    <property type="evidence" value="ECO:0007669"/>
    <property type="project" value="TreeGrafter"/>
</dbReference>
<dbReference type="EC" id="2.8.1.4" evidence="14 19"/>
<dbReference type="GO" id="GO:0140741">
    <property type="term" value="F:tRNA-uracil-4 sulfurtransferase activity"/>
    <property type="evidence" value="ECO:0007669"/>
    <property type="project" value="UniProtKB-EC"/>
</dbReference>
<comment type="similarity">
    <text evidence="13 19">Belongs to the ThiI family.</text>
</comment>
<dbReference type="STRING" id="1121476.SAMN02745751_02774"/>
<dbReference type="InterPro" id="IPR049962">
    <property type="entry name" value="THUMP_ThiI"/>
</dbReference>
<evidence type="ECO:0000256" key="4">
    <source>
        <dbReference type="ARBA" id="ARBA00022555"/>
    </source>
</evidence>
<dbReference type="InterPro" id="IPR014729">
    <property type="entry name" value="Rossmann-like_a/b/a_fold"/>
</dbReference>
<gene>
    <name evidence="19" type="primary">thiI</name>
    <name evidence="21" type="ORF">SAMN02745751_02774</name>
</gene>
<evidence type="ECO:0000256" key="7">
    <source>
        <dbReference type="ARBA" id="ARBA00022840"/>
    </source>
</evidence>
<organism evidence="21 22">
    <name type="scientific">Dethiosulfatibacter aminovorans DSM 17477</name>
    <dbReference type="NCBI Taxonomy" id="1121476"/>
    <lineage>
        <taxon>Bacteria</taxon>
        <taxon>Bacillati</taxon>
        <taxon>Bacillota</taxon>
        <taxon>Tissierellia</taxon>
        <taxon>Dethiosulfatibacter</taxon>
    </lineage>
</organism>
<dbReference type="OrthoDB" id="9773948at2"/>
<evidence type="ECO:0000256" key="3">
    <source>
        <dbReference type="ARBA" id="ARBA00022490"/>
    </source>
</evidence>
<feature type="binding site" evidence="19">
    <location>
        <position position="263"/>
    </location>
    <ligand>
        <name>ATP</name>
        <dbReference type="ChEBI" id="CHEBI:30616"/>
    </ligand>
</feature>
<keyword evidence="5 19" id="KW-0808">Transferase</keyword>
<proteinExistence type="inferred from homology"/>
<sequence length="386" mass="44021">MYNSISISLGEMVLKGKNRGQFEKKLTNQINKVIKKKGLSLYRDRGKIFIDTENDIDELIKDIKNIFGIVYVTPCFKTGREFEEISQSVIRLMEWKRENGDIKTFKILSKRADKSYPFKSMDLNRDLGGVVLKHFGDLKVDVHNPDVTINVDLRSQCYLYTEKYKGTGGLPLGTNGEGLVLLSGGIDSPVAAYMMARRGVKLNCVTFHAYPFTSERANDKVRTLTERLAVFCGQINLYYVNMLDIYTEIRKHCPEDQTTIIARRFMMRIGEKIANDREFDFLITGESLGQVASQTAKSLGVIDSSVNLPILRPLIGMDKTEIIEISRNIGTYEDSILPYEDCCSVFSPKHPQTKPRKDRIELSEEKIDIWALIDDAINKMEIEKIQ</sequence>
<evidence type="ECO:0000256" key="6">
    <source>
        <dbReference type="ARBA" id="ARBA00022741"/>
    </source>
</evidence>
<keyword evidence="4 19" id="KW-0820">tRNA-binding</keyword>
<evidence type="ECO:0000256" key="18">
    <source>
        <dbReference type="ARBA" id="ARBA00080570"/>
    </source>
</evidence>
<reference evidence="21" key="1">
    <citation type="submission" date="2016-11" db="EMBL/GenBank/DDBJ databases">
        <authorList>
            <person name="Jaros S."/>
            <person name="Januszkiewicz K."/>
            <person name="Wedrychowicz H."/>
        </authorList>
    </citation>
    <scope>NUCLEOTIDE SEQUENCE [LARGE SCALE GENOMIC DNA]</scope>
    <source>
        <strain evidence="21">DSM 17477</strain>
    </source>
</reference>
<feature type="binding site" evidence="19">
    <location>
        <begin position="206"/>
        <end position="207"/>
    </location>
    <ligand>
        <name>ATP</name>
        <dbReference type="ChEBI" id="CHEBI:30616"/>
    </ligand>
</feature>
<evidence type="ECO:0000256" key="9">
    <source>
        <dbReference type="ARBA" id="ARBA00022977"/>
    </source>
</evidence>
<evidence type="ECO:0000256" key="5">
    <source>
        <dbReference type="ARBA" id="ARBA00022679"/>
    </source>
</evidence>
<evidence type="ECO:0000256" key="1">
    <source>
        <dbReference type="ARBA" id="ARBA00004496"/>
    </source>
</evidence>
<dbReference type="CDD" id="cd01712">
    <property type="entry name" value="PPase_ThiI"/>
    <property type="match status" value="1"/>
</dbReference>
<dbReference type="InterPro" id="IPR003720">
    <property type="entry name" value="tRNA_STrfase"/>
</dbReference>
<dbReference type="Proteomes" id="UP000184052">
    <property type="component" value="Unassembled WGS sequence"/>
</dbReference>
<dbReference type="PROSITE" id="PS51165">
    <property type="entry name" value="THUMP"/>
    <property type="match status" value="1"/>
</dbReference>
<dbReference type="GO" id="GO:0004810">
    <property type="term" value="F:CCA tRNA nucleotidyltransferase activity"/>
    <property type="evidence" value="ECO:0007669"/>
    <property type="project" value="InterPro"/>
</dbReference>
<dbReference type="InterPro" id="IPR050102">
    <property type="entry name" value="tRNA_sulfurtransferase_ThiI"/>
</dbReference>
<dbReference type="GO" id="GO:0002937">
    <property type="term" value="P:tRNA 4-thiouridine biosynthesis"/>
    <property type="evidence" value="ECO:0007669"/>
    <property type="project" value="TreeGrafter"/>
</dbReference>
<feature type="binding site" evidence="19">
    <location>
        <position position="294"/>
    </location>
    <ligand>
        <name>ATP</name>
        <dbReference type="ChEBI" id="CHEBI:30616"/>
    </ligand>
</feature>
<comment type="subcellular location">
    <subcellularLocation>
        <location evidence="1 19">Cytoplasm</location>
    </subcellularLocation>
</comment>
<evidence type="ECO:0000256" key="16">
    <source>
        <dbReference type="ARBA" id="ARBA00075337"/>
    </source>
</evidence>
<accession>A0A1M6K1T1</accession>
<dbReference type="SUPFAM" id="SSF52402">
    <property type="entry name" value="Adenine nucleotide alpha hydrolases-like"/>
    <property type="match status" value="1"/>
</dbReference>
<keyword evidence="7 19" id="KW-0067">ATP-binding</keyword>
<dbReference type="HAMAP" id="MF_00021">
    <property type="entry name" value="ThiI"/>
    <property type="match status" value="1"/>
</dbReference>
<feature type="domain" description="THUMP" evidence="20">
    <location>
        <begin position="57"/>
        <end position="163"/>
    </location>
</feature>
<keyword evidence="8 19" id="KW-0694">RNA-binding</keyword>
<evidence type="ECO:0000259" key="20">
    <source>
        <dbReference type="PROSITE" id="PS51165"/>
    </source>
</evidence>
<dbReference type="GO" id="GO:0009229">
    <property type="term" value="P:thiamine diphosphate biosynthetic process"/>
    <property type="evidence" value="ECO:0007669"/>
    <property type="project" value="UniProtKB-UniRule"/>
</dbReference>
<evidence type="ECO:0000256" key="13">
    <source>
        <dbReference type="ARBA" id="ARBA00061472"/>
    </source>
</evidence>
<evidence type="ECO:0000256" key="8">
    <source>
        <dbReference type="ARBA" id="ARBA00022884"/>
    </source>
</evidence>
<evidence type="ECO:0000256" key="2">
    <source>
        <dbReference type="ARBA" id="ARBA00004948"/>
    </source>
</evidence>
<dbReference type="InterPro" id="IPR004114">
    <property type="entry name" value="THUMP_dom"/>
</dbReference>
<dbReference type="InterPro" id="IPR020536">
    <property type="entry name" value="ThiI_AANH"/>
</dbReference>
<protein>
    <recommendedName>
        <fullName evidence="15 19">Probable tRNA sulfurtransferase</fullName>
        <ecNumber evidence="14 19">2.8.1.4</ecNumber>
    </recommendedName>
    <alternativeName>
        <fullName evidence="16 19">Sulfur carrier protein ThiS sulfurtransferase</fullName>
    </alternativeName>
    <alternativeName>
        <fullName evidence="17 19">Thiamine biosynthesis protein ThiI</fullName>
    </alternativeName>
    <alternativeName>
        <fullName evidence="18 19">tRNA 4-thiouridine synthase</fullName>
    </alternativeName>
</protein>
<dbReference type="Pfam" id="PF02568">
    <property type="entry name" value="ThiI"/>
    <property type="match status" value="1"/>
</dbReference>
<dbReference type="Pfam" id="PF22025">
    <property type="entry name" value="ThiI_fer"/>
    <property type="match status" value="1"/>
</dbReference>
<feature type="binding site" evidence="19">
    <location>
        <begin position="181"/>
        <end position="182"/>
    </location>
    <ligand>
        <name>ATP</name>
        <dbReference type="ChEBI" id="CHEBI:30616"/>
    </ligand>
</feature>
<dbReference type="UniPathway" id="UPA00060"/>
<keyword evidence="22" id="KW-1185">Reference proteome</keyword>
<evidence type="ECO:0000256" key="14">
    <source>
        <dbReference type="ARBA" id="ARBA00066827"/>
    </source>
</evidence>
<evidence type="ECO:0000313" key="22">
    <source>
        <dbReference type="Proteomes" id="UP000184052"/>
    </source>
</evidence>